<sequence>MRRSLAGLALCAVLLPAVAACSDDEPSGPPALSEADRGEEVDVDAFLEALEQSFEDGSTATVTFDVRGRTTLKGRGVVRYAADGMDVDLRISDWQVEGAWVGLRAVGGATYMKIPESRGLWVDISAGEAELAGSVMEDADPRNQLDELREGIVEVRFSGDDTVAGAPARRYQVVTEPGTGAGEEGSSVPTVTEYWFDEDDRVVRRTNDLGGTGRATFTWSDWGGQVAIAPPPGDTVITLAQLERLRRQQTSRR</sequence>
<feature type="chain" id="PRO_5039408313" description="LppX_LprAFG lipoprotein" evidence="1">
    <location>
        <begin position="20"/>
        <end position="253"/>
    </location>
</feature>
<name>A0A5B1M2Y2_9ACTN</name>
<accession>A0A5B1M2Y2</accession>
<dbReference type="AlphaFoldDB" id="A0A5B1M2Y2"/>
<dbReference type="EMBL" id="VUJW01000004">
    <property type="protein sequence ID" value="KAA1426986.1"/>
    <property type="molecule type" value="Genomic_DNA"/>
</dbReference>
<feature type="signal peptide" evidence="1">
    <location>
        <begin position="1"/>
        <end position="19"/>
    </location>
</feature>
<keyword evidence="1" id="KW-0732">Signal</keyword>
<reference evidence="2 3" key="2">
    <citation type="submission" date="2019-09" db="EMBL/GenBank/DDBJ databases">
        <authorList>
            <person name="Jin C."/>
        </authorList>
    </citation>
    <scope>NUCLEOTIDE SEQUENCE [LARGE SCALE GENOMIC DNA]</scope>
    <source>
        <strain evidence="2 3">BN140041</strain>
    </source>
</reference>
<dbReference type="Gene3D" id="2.50.20.20">
    <property type="match status" value="1"/>
</dbReference>
<reference evidence="2 3" key="1">
    <citation type="submission" date="2019-09" db="EMBL/GenBank/DDBJ databases">
        <title>Nocardioides panacisoli sp. nov., isolated from the soil of a ginseng field.</title>
        <authorList>
            <person name="Cho C."/>
        </authorList>
    </citation>
    <scope>NUCLEOTIDE SEQUENCE [LARGE SCALE GENOMIC DNA]</scope>
    <source>
        <strain evidence="2 3">BN140041</strain>
    </source>
</reference>
<gene>
    <name evidence="2" type="ORF">F0U47_11795</name>
</gene>
<proteinExistence type="predicted"/>
<evidence type="ECO:0000313" key="3">
    <source>
        <dbReference type="Proteomes" id="UP000324351"/>
    </source>
</evidence>
<evidence type="ECO:0008006" key="4">
    <source>
        <dbReference type="Google" id="ProtNLM"/>
    </source>
</evidence>
<dbReference type="Proteomes" id="UP000324351">
    <property type="component" value="Unassembled WGS sequence"/>
</dbReference>
<evidence type="ECO:0000313" key="2">
    <source>
        <dbReference type="EMBL" id="KAA1426986.1"/>
    </source>
</evidence>
<comment type="caution">
    <text evidence="2">The sequence shown here is derived from an EMBL/GenBank/DDBJ whole genome shotgun (WGS) entry which is preliminary data.</text>
</comment>
<dbReference type="SUPFAM" id="SSF89392">
    <property type="entry name" value="Prokaryotic lipoproteins and lipoprotein localization factors"/>
    <property type="match status" value="1"/>
</dbReference>
<evidence type="ECO:0000256" key="1">
    <source>
        <dbReference type="SAM" id="SignalP"/>
    </source>
</evidence>
<dbReference type="RefSeq" id="WP_149750679.1">
    <property type="nucleotide sequence ID" value="NZ_VUJW01000004.1"/>
</dbReference>
<organism evidence="2 3">
    <name type="scientific">Nocardioides antri</name>
    <dbReference type="NCBI Taxonomy" id="2607659"/>
    <lineage>
        <taxon>Bacteria</taxon>
        <taxon>Bacillati</taxon>
        <taxon>Actinomycetota</taxon>
        <taxon>Actinomycetes</taxon>
        <taxon>Propionibacteriales</taxon>
        <taxon>Nocardioidaceae</taxon>
        <taxon>Nocardioides</taxon>
    </lineage>
</organism>
<dbReference type="InterPro" id="IPR029046">
    <property type="entry name" value="LolA/LolB/LppX"/>
</dbReference>
<dbReference type="PROSITE" id="PS51257">
    <property type="entry name" value="PROKAR_LIPOPROTEIN"/>
    <property type="match status" value="1"/>
</dbReference>
<protein>
    <recommendedName>
        <fullName evidence="4">LppX_LprAFG lipoprotein</fullName>
    </recommendedName>
</protein>
<keyword evidence="3" id="KW-1185">Reference proteome</keyword>